<protein>
    <recommendedName>
        <fullName evidence="5">WEB family protein</fullName>
    </recommendedName>
</protein>
<dbReference type="OrthoDB" id="673185at2759"/>
<dbReference type="AlphaFoldDB" id="A0A835M097"/>
<evidence type="ECO:0000256" key="1">
    <source>
        <dbReference type="SAM" id="Coils"/>
    </source>
</evidence>
<sequence length="186" mass="21152">MMQDLENHLSERTLFIDSLQSELEQVKELHASLEKAASNAMDNLDKLRSELKLLEKESSDQASYMISLETELRQSEVELKSAKEESILLNHELDMLRSEILKAKSDTDEIGGKESARQVEIALLKAHVHKGRAMIAAAEADEERAKSVKFGQNIVVKQLAMEADKAKKETEKVETRNGESRYRRRN</sequence>
<dbReference type="Proteomes" id="UP000631114">
    <property type="component" value="Unassembled WGS sequence"/>
</dbReference>
<feature type="region of interest" description="Disordered" evidence="2">
    <location>
        <begin position="163"/>
        <end position="186"/>
    </location>
</feature>
<comment type="caution">
    <text evidence="3">The sequence shown here is derived from an EMBL/GenBank/DDBJ whole genome shotgun (WGS) entry which is preliminary data.</text>
</comment>
<proteinExistence type="predicted"/>
<feature type="coiled-coil region" evidence="1">
    <location>
        <begin position="16"/>
        <end position="99"/>
    </location>
</feature>
<name>A0A835M097_9MAGN</name>
<keyword evidence="1" id="KW-0175">Coiled coil</keyword>
<evidence type="ECO:0000256" key="2">
    <source>
        <dbReference type="SAM" id="MobiDB-lite"/>
    </source>
</evidence>
<evidence type="ECO:0000313" key="4">
    <source>
        <dbReference type="Proteomes" id="UP000631114"/>
    </source>
</evidence>
<gene>
    <name evidence="3" type="ORF">IFM89_021307</name>
</gene>
<dbReference type="EMBL" id="JADFTS010000005">
    <property type="protein sequence ID" value="KAF9605981.1"/>
    <property type="molecule type" value="Genomic_DNA"/>
</dbReference>
<keyword evidence="4" id="KW-1185">Reference proteome</keyword>
<evidence type="ECO:0000313" key="3">
    <source>
        <dbReference type="EMBL" id="KAF9605981.1"/>
    </source>
</evidence>
<reference evidence="3 4" key="1">
    <citation type="submission" date="2020-10" db="EMBL/GenBank/DDBJ databases">
        <title>The Coptis chinensis genome and diversification of protoberbering-type alkaloids.</title>
        <authorList>
            <person name="Wang B."/>
            <person name="Shu S."/>
            <person name="Song C."/>
            <person name="Liu Y."/>
        </authorList>
    </citation>
    <scope>NUCLEOTIDE SEQUENCE [LARGE SCALE GENOMIC DNA]</scope>
    <source>
        <strain evidence="3">HL-2020</strain>
        <tissue evidence="3">Leaf</tissue>
    </source>
</reference>
<accession>A0A835M097</accession>
<organism evidence="3 4">
    <name type="scientific">Coptis chinensis</name>
    <dbReference type="NCBI Taxonomy" id="261450"/>
    <lineage>
        <taxon>Eukaryota</taxon>
        <taxon>Viridiplantae</taxon>
        <taxon>Streptophyta</taxon>
        <taxon>Embryophyta</taxon>
        <taxon>Tracheophyta</taxon>
        <taxon>Spermatophyta</taxon>
        <taxon>Magnoliopsida</taxon>
        <taxon>Ranunculales</taxon>
        <taxon>Ranunculaceae</taxon>
        <taxon>Coptidoideae</taxon>
        <taxon>Coptis</taxon>
    </lineage>
</organism>
<evidence type="ECO:0008006" key="5">
    <source>
        <dbReference type="Google" id="ProtNLM"/>
    </source>
</evidence>